<organism evidence="1 2">
    <name type="scientific">Cathartes aura</name>
    <name type="common">Turkey vulture</name>
    <name type="synonym">Vultur aura</name>
    <dbReference type="NCBI Taxonomy" id="43455"/>
    <lineage>
        <taxon>Eukaryota</taxon>
        <taxon>Metazoa</taxon>
        <taxon>Chordata</taxon>
        <taxon>Craniata</taxon>
        <taxon>Vertebrata</taxon>
        <taxon>Euteleostomi</taxon>
        <taxon>Archelosauria</taxon>
        <taxon>Archosauria</taxon>
        <taxon>Dinosauria</taxon>
        <taxon>Saurischia</taxon>
        <taxon>Theropoda</taxon>
        <taxon>Coelurosauria</taxon>
        <taxon>Aves</taxon>
        <taxon>Neognathae</taxon>
        <taxon>Neoaves</taxon>
        <taxon>Telluraves</taxon>
        <taxon>Accipitrimorphae</taxon>
        <taxon>Accipitriformes</taxon>
        <taxon>Cathartidae</taxon>
        <taxon>Cathartes</taxon>
    </lineage>
</organism>
<keyword evidence="2" id="KW-1185">Reference proteome</keyword>
<accession>A0A091M4G9</accession>
<gene>
    <name evidence="1" type="ORF">N323_02953</name>
</gene>
<dbReference type="OrthoDB" id="416454at2759"/>
<dbReference type="GO" id="GO:0031012">
    <property type="term" value="C:extracellular matrix"/>
    <property type="evidence" value="ECO:0007669"/>
    <property type="project" value="TreeGrafter"/>
</dbReference>
<evidence type="ECO:0008006" key="3">
    <source>
        <dbReference type="Google" id="ProtNLM"/>
    </source>
</evidence>
<dbReference type="GO" id="GO:0061343">
    <property type="term" value="P:cell adhesion involved in heart morphogenesis"/>
    <property type="evidence" value="ECO:0007669"/>
    <property type="project" value="TreeGrafter"/>
</dbReference>
<name>A0A091M4G9_CATAU</name>
<proteinExistence type="predicted"/>
<reference evidence="1 2" key="1">
    <citation type="submission" date="2014-04" db="EMBL/GenBank/DDBJ databases">
        <title>Genome evolution of avian class.</title>
        <authorList>
            <person name="Zhang G."/>
            <person name="Li C."/>
        </authorList>
    </citation>
    <scope>NUCLEOTIDE SEQUENCE [LARGE SCALE GENOMIC DNA]</scope>
    <source>
        <strain evidence="1">BGI_N323</strain>
    </source>
</reference>
<dbReference type="PANTHER" id="PTHR33395:SF22">
    <property type="entry name" value="REVERSE TRANSCRIPTASE DOMAIN-CONTAINING PROTEIN"/>
    <property type="match status" value="1"/>
</dbReference>
<dbReference type="Proteomes" id="UP000053745">
    <property type="component" value="Unassembled WGS sequence"/>
</dbReference>
<protein>
    <recommendedName>
        <fullName evidence="3">RNA-directed DNA polymerase from mobile element jockey</fullName>
    </recommendedName>
</protein>
<evidence type="ECO:0000313" key="1">
    <source>
        <dbReference type="EMBL" id="KFP53461.1"/>
    </source>
</evidence>
<feature type="non-terminal residue" evidence="1">
    <location>
        <position position="1"/>
    </location>
</feature>
<feature type="non-terminal residue" evidence="1">
    <location>
        <position position="107"/>
    </location>
</feature>
<dbReference type="PANTHER" id="PTHR33395">
    <property type="entry name" value="TRANSCRIPTASE, PUTATIVE-RELATED-RELATED"/>
    <property type="match status" value="1"/>
</dbReference>
<evidence type="ECO:0000313" key="2">
    <source>
        <dbReference type="Proteomes" id="UP000053745"/>
    </source>
</evidence>
<dbReference type="EMBL" id="KL313150">
    <property type="protein sequence ID" value="KFP53461.1"/>
    <property type="molecule type" value="Genomic_DNA"/>
</dbReference>
<dbReference type="GO" id="GO:0007508">
    <property type="term" value="P:larval heart development"/>
    <property type="evidence" value="ECO:0007669"/>
    <property type="project" value="TreeGrafter"/>
</dbReference>
<dbReference type="AlphaFoldDB" id="A0A091M4G9"/>
<sequence length="107" mass="11913">PFVDTEVVRDQLHQLNVHKSTGPDGIHPRALKELADVIAGPLLIICQRSWEPGEVSADWKLATIIPVYKKGVREDPGNYRPVSVPGKIMENIILGGIERHLKNYAII</sequence>